<proteinExistence type="predicted"/>
<name>A0AAW1VFF1_RUBAR</name>
<dbReference type="Proteomes" id="UP001457282">
    <property type="component" value="Unassembled WGS sequence"/>
</dbReference>
<dbReference type="EMBL" id="JBEDUW010000258">
    <property type="protein sequence ID" value="KAK9902352.1"/>
    <property type="molecule type" value="Genomic_DNA"/>
</dbReference>
<protein>
    <submittedName>
        <fullName evidence="2">Uncharacterized protein</fullName>
    </submittedName>
</protein>
<sequence>MYGLLRNGVVKGINEATMMEDMNLNVTERFRTICPVLVKIACRASEDEKAFSLALKFATELSNQVEDICFDNSTKSHDDLHNSSEGVGEMMEQDNSIENLLQNVKALKKKMSRKGRKKCPKA</sequence>
<dbReference type="AlphaFoldDB" id="A0AAW1VFF1"/>
<comment type="caution">
    <text evidence="2">The sequence shown here is derived from an EMBL/GenBank/DDBJ whole genome shotgun (WGS) entry which is preliminary data.</text>
</comment>
<accession>A0AAW1VFF1</accession>
<evidence type="ECO:0000256" key="1">
    <source>
        <dbReference type="SAM" id="Coils"/>
    </source>
</evidence>
<evidence type="ECO:0000313" key="2">
    <source>
        <dbReference type="EMBL" id="KAK9902352.1"/>
    </source>
</evidence>
<feature type="coiled-coil region" evidence="1">
    <location>
        <begin position="90"/>
        <end position="117"/>
    </location>
</feature>
<organism evidence="2 3">
    <name type="scientific">Rubus argutus</name>
    <name type="common">Southern blackberry</name>
    <dbReference type="NCBI Taxonomy" id="59490"/>
    <lineage>
        <taxon>Eukaryota</taxon>
        <taxon>Viridiplantae</taxon>
        <taxon>Streptophyta</taxon>
        <taxon>Embryophyta</taxon>
        <taxon>Tracheophyta</taxon>
        <taxon>Spermatophyta</taxon>
        <taxon>Magnoliopsida</taxon>
        <taxon>eudicotyledons</taxon>
        <taxon>Gunneridae</taxon>
        <taxon>Pentapetalae</taxon>
        <taxon>rosids</taxon>
        <taxon>fabids</taxon>
        <taxon>Rosales</taxon>
        <taxon>Rosaceae</taxon>
        <taxon>Rosoideae</taxon>
        <taxon>Rosoideae incertae sedis</taxon>
        <taxon>Rubus</taxon>
    </lineage>
</organism>
<keyword evidence="3" id="KW-1185">Reference proteome</keyword>
<evidence type="ECO:0000313" key="3">
    <source>
        <dbReference type="Proteomes" id="UP001457282"/>
    </source>
</evidence>
<gene>
    <name evidence="2" type="ORF">M0R45_001591</name>
</gene>
<keyword evidence="1" id="KW-0175">Coiled coil</keyword>
<reference evidence="2 3" key="1">
    <citation type="journal article" date="2023" name="G3 (Bethesda)">
        <title>A chromosome-length genome assembly and annotation of blackberry (Rubus argutus, cv. 'Hillquist').</title>
        <authorList>
            <person name="Bruna T."/>
            <person name="Aryal R."/>
            <person name="Dudchenko O."/>
            <person name="Sargent D.J."/>
            <person name="Mead D."/>
            <person name="Buti M."/>
            <person name="Cavallini A."/>
            <person name="Hytonen T."/>
            <person name="Andres J."/>
            <person name="Pham M."/>
            <person name="Weisz D."/>
            <person name="Mascagni F."/>
            <person name="Usai G."/>
            <person name="Natali L."/>
            <person name="Bassil N."/>
            <person name="Fernandez G.E."/>
            <person name="Lomsadze A."/>
            <person name="Armour M."/>
            <person name="Olukolu B."/>
            <person name="Poorten T."/>
            <person name="Britton C."/>
            <person name="Davik J."/>
            <person name="Ashrafi H."/>
            <person name="Aiden E.L."/>
            <person name="Borodovsky M."/>
            <person name="Worthington M."/>
        </authorList>
    </citation>
    <scope>NUCLEOTIDE SEQUENCE [LARGE SCALE GENOMIC DNA]</scope>
    <source>
        <strain evidence="2">PI 553951</strain>
    </source>
</reference>